<feature type="domain" description="Helicase ATP-binding" evidence="14">
    <location>
        <begin position="87"/>
        <end position="245"/>
    </location>
</feature>
<dbReference type="EMBL" id="METE01000006">
    <property type="protein sequence ID" value="OGB85278.1"/>
    <property type="molecule type" value="Genomic_DNA"/>
</dbReference>
<keyword evidence="3 11" id="KW-1003">Cell membrane</keyword>
<dbReference type="NCBIfam" id="NF006630">
    <property type="entry name" value="PRK09200.1"/>
    <property type="match status" value="1"/>
</dbReference>
<evidence type="ECO:0000256" key="8">
    <source>
        <dbReference type="ARBA" id="ARBA00022967"/>
    </source>
</evidence>
<dbReference type="EC" id="7.4.2.8" evidence="11"/>
<reference evidence="17 18" key="1">
    <citation type="journal article" date="2016" name="Nat. Commun.">
        <title>Thousands of microbial genomes shed light on interconnected biogeochemical processes in an aquifer system.</title>
        <authorList>
            <person name="Anantharaman K."/>
            <person name="Brown C.T."/>
            <person name="Hug L.A."/>
            <person name="Sharon I."/>
            <person name="Castelle C.J."/>
            <person name="Probst A.J."/>
            <person name="Thomas B.C."/>
            <person name="Singh A."/>
            <person name="Wilkins M.J."/>
            <person name="Karaoz U."/>
            <person name="Brodie E.L."/>
            <person name="Williams K.H."/>
            <person name="Hubbard S.S."/>
            <person name="Banfield J.F."/>
        </authorList>
    </citation>
    <scope>NUCLEOTIDE SEQUENCE [LARGE SCALE GENOMIC DNA]</scope>
</reference>
<dbReference type="FunFam" id="3.40.50.300:FF:000429">
    <property type="entry name" value="Preprotein translocase subunit SecA"/>
    <property type="match status" value="1"/>
</dbReference>
<feature type="compositionally biased region" description="Polar residues" evidence="13">
    <location>
        <begin position="838"/>
        <end position="854"/>
    </location>
</feature>
<dbReference type="NCBIfam" id="NF009538">
    <property type="entry name" value="PRK12904.1"/>
    <property type="match status" value="1"/>
</dbReference>
<comment type="function">
    <text evidence="11">Part of the Sec protein translocase complex. Interacts with the SecYEG preprotein conducting channel. Has a central role in coupling the hydrolysis of ATP to the transfer of proteins into and across the cell membrane, serving as an ATP-driven molecular motor driving the stepwise translocation of polypeptide chains across the membrane.</text>
</comment>
<dbReference type="InterPro" id="IPR011115">
    <property type="entry name" value="SecA_DEAD"/>
</dbReference>
<accession>A0A1F4PNP1</accession>
<protein>
    <recommendedName>
        <fullName evidence="11 12">Protein translocase subunit SecA</fullName>
        <ecNumber evidence="11">7.4.2.8</ecNumber>
    </recommendedName>
</protein>
<dbReference type="Pfam" id="PF21090">
    <property type="entry name" value="P-loop_SecA"/>
    <property type="match status" value="1"/>
</dbReference>
<dbReference type="SUPFAM" id="SSF52540">
    <property type="entry name" value="P-loop containing nucleoside triphosphate hydrolases"/>
    <property type="match status" value="2"/>
</dbReference>
<dbReference type="GO" id="GO:0031522">
    <property type="term" value="C:cell envelope Sec protein transport complex"/>
    <property type="evidence" value="ECO:0007669"/>
    <property type="project" value="TreeGrafter"/>
</dbReference>
<dbReference type="SUPFAM" id="SSF81886">
    <property type="entry name" value="Helical scaffold and wing domains of SecA"/>
    <property type="match status" value="1"/>
</dbReference>
<evidence type="ECO:0000256" key="10">
    <source>
        <dbReference type="ARBA" id="ARBA00023136"/>
    </source>
</evidence>
<dbReference type="GO" id="GO:0005829">
    <property type="term" value="C:cytosol"/>
    <property type="evidence" value="ECO:0007669"/>
    <property type="project" value="TreeGrafter"/>
</dbReference>
<dbReference type="CDD" id="cd17928">
    <property type="entry name" value="DEXDc_SecA"/>
    <property type="match status" value="1"/>
</dbReference>
<dbReference type="GO" id="GO:0005886">
    <property type="term" value="C:plasma membrane"/>
    <property type="evidence" value="ECO:0007669"/>
    <property type="project" value="UniProtKB-SubCell"/>
</dbReference>
<organism evidence="17 18">
    <name type="scientific">candidate division Kazan bacterium RIFCSPLOWO2_01_FULL_48_13</name>
    <dbReference type="NCBI Taxonomy" id="1798539"/>
    <lineage>
        <taxon>Bacteria</taxon>
        <taxon>Bacteria division Kazan-3B-28</taxon>
    </lineage>
</organism>
<dbReference type="GO" id="GO:0043952">
    <property type="term" value="P:protein transport by the Sec complex"/>
    <property type="evidence" value="ECO:0007669"/>
    <property type="project" value="TreeGrafter"/>
</dbReference>
<feature type="binding site" evidence="11">
    <location>
        <position position="492"/>
    </location>
    <ligand>
        <name>ATP</name>
        <dbReference type="ChEBI" id="CHEBI:30616"/>
    </ligand>
</feature>
<evidence type="ECO:0000256" key="12">
    <source>
        <dbReference type="RuleBase" id="RU003874"/>
    </source>
</evidence>
<dbReference type="PANTHER" id="PTHR30612:SF0">
    <property type="entry name" value="CHLOROPLAST PROTEIN-TRANSPORTING ATPASE"/>
    <property type="match status" value="1"/>
</dbReference>
<evidence type="ECO:0000256" key="1">
    <source>
        <dbReference type="ARBA" id="ARBA00007650"/>
    </source>
</evidence>
<dbReference type="InterPro" id="IPR000185">
    <property type="entry name" value="SecA"/>
</dbReference>
<dbReference type="SUPFAM" id="SSF81767">
    <property type="entry name" value="Pre-protein crosslinking domain of SecA"/>
    <property type="match status" value="1"/>
</dbReference>
<dbReference type="NCBIfam" id="TIGR00963">
    <property type="entry name" value="secA"/>
    <property type="match status" value="1"/>
</dbReference>
<sequence length="915" mass="103641">MNWLDKVLGDPNKKAVKNLGPIVTLINSFEEKIKSLSDEELGAKTVEFKERLGRGETLDDLLPEAFAVTREAARRVLGERHFDTQLMGGIVLHQGKISEMRTGEGKTLAATLPVYLNALTSKGVHVVTVNDYLAKRDAEWMGKLYQFLGLTVGAITHDVPQHERRTVYGSDVIYGTNNEFGFDYLRDNMATRPEDLVQRELNYAIVDEVDSILIDEARTPLIISAPDEDSTEWYRKFSRIVPSLTVNVDYNIDEKMRTAILTDEGITKVEQLMGIKGFYEGGDVTMAHHIEQALRAHSLYKKDVDYVVKDGEVIIVDEFTGRLMVGRRYSEGLHQAIEAKEAVEVKQESRTMATITFQNYFRLYEKLAGMTGTAKTEEEEFYKIYGLEVVVVPTNRPMVRRDLNDLVFISEAAKFGAVVREIKERHGKGQPILVGTIAIEKSELLSDMLQVEGVKHNVLNAKNHEREAEIIKDAGQRDAVTIATNMAGRGTDIKLGEGVIELGGLHILGTERHESRRIDNQLRGRAGRQGDPGSSQFFVSMEDELMRLFGSERIKNLMKTMRIPEDQPLEHKMISNSIEAAQKKVEGHNFDIRKHVVQYDDVMNRQRTVIYAKRRDSLLKESLKDEIWENIKSEIEGLVNFHCTDDKKQWNIKEVLEGANTIFDLGESTKLEIEDAKDRQQILTLLLKRAEKLYGEREQASGIPMWRQVEKAVYLRVVDILWVEHLDAMVRMREGINLQGYAQKDPLAEYKQESYTMFQRLLTAIASDVTHMIFKVRVEAQRQSPENQEMVEKKNLAMKGAEEPTGDFKEEAEEVAQDSHPDSSLRHSGEADGHRLTPESSIRSRTPVVEQSSLRGAASQDDDAKKSSSVQHDNSGSAVRDPEDKKAKIGRNDPCYCGATHPDGRPMKYKHCHGK</sequence>
<dbReference type="PROSITE" id="PS51194">
    <property type="entry name" value="HELICASE_CTER"/>
    <property type="match status" value="1"/>
</dbReference>
<keyword evidence="4 11" id="KW-0963">Cytoplasm</keyword>
<dbReference type="InterPro" id="IPR011116">
    <property type="entry name" value="SecA_Wing/Scaffold"/>
</dbReference>
<evidence type="ECO:0000256" key="7">
    <source>
        <dbReference type="ARBA" id="ARBA00022927"/>
    </source>
</evidence>
<dbReference type="SMART" id="SM00958">
    <property type="entry name" value="SecA_PP_bind"/>
    <property type="match status" value="1"/>
</dbReference>
<evidence type="ECO:0000259" key="14">
    <source>
        <dbReference type="PROSITE" id="PS51192"/>
    </source>
</evidence>
<feature type="compositionally biased region" description="Basic and acidic residues" evidence="13">
    <location>
        <begin position="790"/>
        <end position="809"/>
    </location>
</feature>
<dbReference type="Pfam" id="PF07517">
    <property type="entry name" value="SecA_DEAD"/>
    <property type="match status" value="1"/>
</dbReference>
<evidence type="ECO:0000256" key="5">
    <source>
        <dbReference type="ARBA" id="ARBA00022741"/>
    </source>
</evidence>
<feature type="binding site" evidence="11">
    <location>
        <begin position="103"/>
        <end position="107"/>
    </location>
    <ligand>
        <name>ATP</name>
        <dbReference type="ChEBI" id="CHEBI:30616"/>
    </ligand>
</feature>
<evidence type="ECO:0000256" key="3">
    <source>
        <dbReference type="ARBA" id="ARBA00022475"/>
    </source>
</evidence>
<dbReference type="HAMAP" id="MF_01382">
    <property type="entry name" value="SecA"/>
    <property type="match status" value="1"/>
</dbReference>
<dbReference type="GO" id="GO:0006605">
    <property type="term" value="P:protein targeting"/>
    <property type="evidence" value="ECO:0007669"/>
    <property type="project" value="UniProtKB-UniRule"/>
</dbReference>
<keyword evidence="7 11" id="KW-0653">Protein transport</keyword>
<dbReference type="InterPro" id="IPR014001">
    <property type="entry name" value="Helicase_ATP-bd"/>
</dbReference>
<evidence type="ECO:0000259" key="15">
    <source>
        <dbReference type="PROSITE" id="PS51194"/>
    </source>
</evidence>
<dbReference type="PROSITE" id="PS51192">
    <property type="entry name" value="HELICASE_ATP_BIND_1"/>
    <property type="match status" value="1"/>
</dbReference>
<dbReference type="InterPro" id="IPR027417">
    <property type="entry name" value="P-loop_NTPase"/>
</dbReference>
<proteinExistence type="inferred from homology"/>
<keyword evidence="5 11" id="KW-0547">Nucleotide-binding</keyword>
<evidence type="ECO:0000256" key="4">
    <source>
        <dbReference type="ARBA" id="ARBA00022490"/>
    </source>
</evidence>
<evidence type="ECO:0000256" key="13">
    <source>
        <dbReference type="SAM" id="MobiDB-lite"/>
    </source>
</evidence>
<keyword evidence="8 11" id="KW-1278">Translocase</keyword>
<gene>
    <name evidence="11 17" type="primary">secA</name>
    <name evidence="17" type="ORF">A2994_03270</name>
</gene>
<dbReference type="AlphaFoldDB" id="A0A1F4PNP1"/>
<comment type="catalytic activity">
    <reaction evidence="11">
        <text>ATP + H2O + cellular proteinSide 1 = ADP + phosphate + cellular proteinSide 2.</text>
        <dbReference type="EC" id="7.4.2.8"/>
    </reaction>
</comment>
<dbReference type="GO" id="GO:0065002">
    <property type="term" value="P:intracellular protein transmembrane transport"/>
    <property type="evidence" value="ECO:0007669"/>
    <property type="project" value="UniProtKB-UniRule"/>
</dbReference>
<dbReference type="STRING" id="1798539.A2994_03270"/>
<dbReference type="InterPro" id="IPR036670">
    <property type="entry name" value="SecA_X-link_sf"/>
</dbReference>
<dbReference type="InterPro" id="IPR001650">
    <property type="entry name" value="Helicase_C-like"/>
</dbReference>
<dbReference type="InterPro" id="IPR011130">
    <property type="entry name" value="SecA_preprotein_X-link_dom"/>
</dbReference>
<comment type="caution">
    <text evidence="17">The sequence shown here is derived from an EMBL/GenBank/DDBJ whole genome shotgun (WGS) entry which is preliminary data.</text>
</comment>
<dbReference type="PANTHER" id="PTHR30612">
    <property type="entry name" value="SECA INNER MEMBRANE COMPONENT OF SEC PROTEIN SECRETION SYSTEM"/>
    <property type="match status" value="1"/>
</dbReference>
<dbReference type="InterPro" id="IPR044722">
    <property type="entry name" value="SecA_SF2_C"/>
</dbReference>
<comment type="subcellular location">
    <subcellularLocation>
        <location evidence="11">Cell membrane</location>
        <topology evidence="11">Peripheral membrane protein</topology>
        <orientation evidence="11">Cytoplasmic side</orientation>
    </subcellularLocation>
    <subcellularLocation>
        <location evidence="11">Cytoplasm</location>
    </subcellularLocation>
    <text evidence="11">Distribution is 50-50.</text>
</comment>
<dbReference type="InterPro" id="IPR020937">
    <property type="entry name" value="SecA_CS"/>
</dbReference>
<dbReference type="PROSITE" id="PS51196">
    <property type="entry name" value="SECA_MOTOR_DEAD"/>
    <property type="match status" value="1"/>
</dbReference>
<keyword evidence="9 11" id="KW-0811">Translocation</keyword>
<dbReference type="Pfam" id="PF07516">
    <property type="entry name" value="SecA_SW"/>
    <property type="match status" value="1"/>
</dbReference>
<feature type="binding site" evidence="11">
    <location>
        <position position="85"/>
    </location>
    <ligand>
        <name>ATP</name>
        <dbReference type="ChEBI" id="CHEBI:30616"/>
    </ligand>
</feature>
<keyword evidence="10 11" id="KW-0472">Membrane</keyword>
<dbReference type="PROSITE" id="PS01312">
    <property type="entry name" value="SECA"/>
    <property type="match status" value="1"/>
</dbReference>
<keyword evidence="6 11" id="KW-0067">ATP-binding</keyword>
<name>A0A1F4PNP1_UNCK3</name>
<comment type="similarity">
    <text evidence="1 11 12">Belongs to the SecA family.</text>
</comment>
<dbReference type="InterPro" id="IPR014018">
    <property type="entry name" value="SecA_motor_DEAD"/>
</dbReference>
<feature type="compositionally biased region" description="Basic and acidic residues" evidence="13">
    <location>
        <begin position="880"/>
        <end position="891"/>
    </location>
</feature>
<keyword evidence="2 11" id="KW-0813">Transport</keyword>
<dbReference type="Gene3D" id="1.10.3060.10">
    <property type="entry name" value="Helical scaffold and wing domains of SecA"/>
    <property type="match status" value="1"/>
</dbReference>
<comment type="subunit">
    <text evidence="11">Monomer and homodimer. Part of the essential Sec protein translocation apparatus which comprises SecA, SecYEG and auxiliary proteins SecDF. Other proteins may also be involved.</text>
</comment>
<dbReference type="CDD" id="cd18803">
    <property type="entry name" value="SF2_C_secA"/>
    <property type="match status" value="1"/>
</dbReference>
<dbReference type="Gene3D" id="3.40.50.300">
    <property type="entry name" value="P-loop containing nucleotide triphosphate hydrolases"/>
    <property type="match status" value="3"/>
</dbReference>
<feature type="domain" description="Helicase C-terminal" evidence="15">
    <location>
        <begin position="414"/>
        <end position="586"/>
    </location>
</feature>
<evidence type="ECO:0000256" key="6">
    <source>
        <dbReference type="ARBA" id="ARBA00022840"/>
    </source>
</evidence>
<dbReference type="FunFam" id="3.40.50.300:FF:000334">
    <property type="entry name" value="Protein translocase subunit SecA"/>
    <property type="match status" value="1"/>
</dbReference>
<dbReference type="InterPro" id="IPR036266">
    <property type="entry name" value="SecA_Wing/Scaffold_sf"/>
</dbReference>
<dbReference type="SMART" id="SM00957">
    <property type="entry name" value="SecA_DEAD"/>
    <property type="match status" value="1"/>
</dbReference>
<dbReference type="GO" id="GO:0017038">
    <property type="term" value="P:protein import"/>
    <property type="evidence" value="ECO:0007669"/>
    <property type="project" value="InterPro"/>
</dbReference>
<dbReference type="PRINTS" id="PR00906">
    <property type="entry name" value="SECA"/>
</dbReference>
<feature type="compositionally biased region" description="Basic and acidic residues" evidence="13">
    <location>
        <begin position="817"/>
        <end position="837"/>
    </location>
</feature>
<evidence type="ECO:0000313" key="18">
    <source>
        <dbReference type="Proteomes" id="UP000179010"/>
    </source>
</evidence>
<evidence type="ECO:0000256" key="11">
    <source>
        <dbReference type="HAMAP-Rule" id="MF_01382"/>
    </source>
</evidence>
<dbReference type="Pfam" id="PF01043">
    <property type="entry name" value="SecA_PP_bind"/>
    <property type="match status" value="1"/>
</dbReference>
<evidence type="ECO:0000313" key="17">
    <source>
        <dbReference type="EMBL" id="OGB85278.1"/>
    </source>
</evidence>
<evidence type="ECO:0000256" key="2">
    <source>
        <dbReference type="ARBA" id="ARBA00022448"/>
    </source>
</evidence>
<evidence type="ECO:0000256" key="9">
    <source>
        <dbReference type="ARBA" id="ARBA00023010"/>
    </source>
</evidence>
<evidence type="ECO:0000259" key="16">
    <source>
        <dbReference type="PROSITE" id="PS51196"/>
    </source>
</evidence>
<feature type="region of interest" description="Disordered" evidence="13">
    <location>
        <begin position="782"/>
        <end position="915"/>
    </location>
</feature>
<dbReference type="Gene3D" id="3.90.1440.10">
    <property type="entry name" value="SecA, preprotein cross-linking domain"/>
    <property type="match status" value="1"/>
</dbReference>
<feature type="domain" description="SecA family profile" evidence="16">
    <location>
        <begin position="1"/>
        <end position="570"/>
    </location>
</feature>
<dbReference type="GO" id="GO:0005524">
    <property type="term" value="F:ATP binding"/>
    <property type="evidence" value="ECO:0007669"/>
    <property type="project" value="UniProtKB-UniRule"/>
</dbReference>
<dbReference type="Proteomes" id="UP000179010">
    <property type="component" value="Unassembled WGS sequence"/>
</dbReference>
<dbReference type="GO" id="GO:0008564">
    <property type="term" value="F:protein-exporting ATPase activity"/>
    <property type="evidence" value="ECO:0007669"/>
    <property type="project" value="UniProtKB-EC"/>
</dbReference>
<dbReference type="FunFam" id="3.90.1440.10:FF:000001">
    <property type="entry name" value="Preprotein translocase subunit SecA"/>
    <property type="match status" value="1"/>
</dbReference>